<accession>A0A2G9TIM6</accession>
<evidence type="ECO:0000259" key="1">
    <source>
        <dbReference type="Pfam" id="PF17877"/>
    </source>
</evidence>
<proteinExistence type="predicted"/>
<organism evidence="2 3">
    <name type="scientific">Teladorsagia circumcincta</name>
    <name type="common">Brown stomach worm</name>
    <name type="synonym">Ostertagia circumcincta</name>
    <dbReference type="NCBI Taxonomy" id="45464"/>
    <lineage>
        <taxon>Eukaryota</taxon>
        <taxon>Metazoa</taxon>
        <taxon>Ecdysozoa</taxon>
        <taxon>Nematoda</taxon>
        <taxon>Chromadorea</taxon>
        <taxon>Rhabditida</taxon>
        <taxon>Rhabditina</taxon>
        <taxon>Rhabditomorpha</taxon>
        <taxon>Strongyloidea</taxon>
        <taxon>Trichostrongylidae</taxon>
        <taxon>Teladorsagia</taxon>
    </lineage>
</organism>
<feature type="domain" description="DIS3L2 C-terminal" evidence="1">
    <location>
        <begin position="1"/>
        <end position="83"/>
    </location>
</feature>
<dbReference type="InterPro" id="IPR041093">
    <property type="entry name" value="Dis3l2-like_C"/>
</dbReference>
<dbReference type="Pfam" id="PF17877">
    <property type="entry name" value="Dis3l2_C_term"/>
    <property type="match status" value="1"/>
</dbReference>
<dbReference type="EMBL" id="KZ371423">
    <property type="protein sequence ID" value="PIO57190.1"/>
    <property type="molecule type" value="Genomic_DNA"/>
</dbReference>
<protein>
    <recommendedName>
        <fullName evidence="1">DIS3L2 C-terminal domain-containing protein</fullName>
    </recommendedName>
</protein>
<gene>
    <name evidence="2" type="ORF">TELCIR_21406</name>
</gene>
<sequence length="123" mass="13774">MEAKGVVVNVLDMAFDVLLIKYGAVKRVYVKTLEMRREPLFEESSARLTLYWSTDDGPVEQVIQMCTIVDVILIGEPNSTKYDAVIKPKPSKDSPTLVQLWRELESSGANVDDLDLGSILLED</sequence>
<name>A0A2G9TIM6_TELCI</name>
<dbReference type="Gene3D" id="2.40.50.140">
    <property type="entry name" value="Nucleic acid-binding proteins"/>
    <property type="match status" value="1"/>
</dbReference>
<evidence type="ECO:0000313" key="2">
    <source>
        <dbReference type="EMBL" id="PIO57190.1"/>
    </source>
</evidence>
<evidence type="ECO:0000313" key="3">
    <source>
        <dbReference type="Proteomes" id="UP000230423"/>
    </source>
</evidence>
<reference evidence="2 3" key="1">
    <citation type="submission" date="2015-09" db="EMBL/GenBank/DDBJ databases">
        <title>Draft genome of the parasitic nematode Teladorsagia circumcincta isolate WARC Sus (inbred).</title>
        <authorList>
            <person name="Mitreva M."/>
        </authorList>
    </citation>
    <scope>NUCLEOTIDE SEQUENCE [LARGE SCALE GENOMIC DNA]</scope>
    <source>
        <strain evidence="2 3">S</strain>
    </source>
</reference>
<keyword evidence="3" id="KW-1185">Reference proteome</keyword>
<dbReference type="AlphaFoldDB" id="A0A2G9TIM6"/>
<dbReference type="Proteomes" id="UP000230423">
    <property type="component" value="Unassembled WGS sequence"/>
</dbReference>
<dbReference type="InterPro" id="IPR012340">
    <property type="entry name" value="NA-bd_OB-fold"/>
</dbReference>
<dbReference type="OrthoDB" id="372421at2759"/>